<dbReference type="Gene3D" id="2.40.160.130">
    <property type="entry name" value="Capsule assembly protein Wzi"/>
    <property type="match status" value="1"/>
</dbReference>
<keyword evidence="2" id="KW-1185">Reference proteome</keyword>
<proteinExistence type="predicted"/>
<dbReference type="AlphaFoldDB" id="A0AA45WNC4"/>
<name>A0AA45WNC4_9AQUI</name>
<protein>
    <submittedName>
        <fullName evidence="1">Capsule assembly protein Wzi</fullName>
    </submittedName>
</protein>
<dbReference type="RefSeq" id="WP_265134174.1">
    <property type="nucleotide sequence ID" value="NZ_FXTX01000016.1"/>
</dbReference>
<organism evidence="1 2">
    <name type="scientific">Venenivibrio stagnispumantis</name>
    <dbReference type="NCBI Taxonomy" id="407998"/>
    <lineage>
        <taxon>Bacteria</taxon>
        <taxon>Pseudomonadati</taxon>
        <taxon>Aquificota</taxon>
        <taxon>Aquificia</taxon>
        <taxon>Aquificales</taxon>
        <taxon>Hydrogenothermaceae</taxon>
        <taxon>Venenivibrio</taxon>
    </lineage>
</organism>
<evidence type="ECO:0000313" key="1">
    <source>
        <dbReference type="EMBL" id="SMP17672.1"/>
    </source>
</evidence>
<dbReference type="Proteomes" id="UP001157947">
    <property type="component" value="Unassembled WGS sequence"/>
</dbReference>
<dbReference type="Pfam" id="PF14052">
    <property type="entry name" value="Caps_assemb_Wzi"/>
    <property type="match status" value="1"/>
</dbReference>
<comment type="caution">
    <text evidence="1">The sequence shown here is derived from an EMBL/GenBank/DDBJ whole genome shotgun (WGS) entry which is preliminary data.</text>
</comment>
<sequence length="478" mass="56212">MKKYILPNLILFTAVFANPYLNINSDDIFIYDNIQASKESKENILSIRPLPYFYIFSGNERLKYFSNYIEKPENYIKPVNNIDISVFNTNADYLLLEGKSGLSLRKGLNVISTEDGQISYQDKFVGYYQFRQIINKDQKEGQVLRAYAKFLAGKFSIEIGKDNVNWGQGEYGLLLSNNAYPFPMVKVQTEEPLDFYGKWSFAILNGWLQEERKDVSYPKILGIRGIYKPASFFEVGLTKTTMYGGSGRPEYKSFKDYWKLITSSEDNVPGSRYDNDSYGSYDIALYLPLKWFDIFKIYYEEAGTDVQAVWQKEDRKLSGRFPFIFGLLSRSYNTGVFISKGKDIFRFEYVKTADNFYIHHYYYYEGYSYKGYSLGYPYGRDVHSLFFKYIHWIDNQNWIDFKMSVFKQPWKENVDIKSSNYYASLEYGKILNKNIQIKPFIRYDYKKGIDKNTLPTQFSIENKKENYLTVGLALNLRF</sequence>
<accession>A0AA45WNC4</accession>
<reference evidence="1" key="1">
    <citation type="submission" date="2017-05" db="EMBL/GenBank/DDBJ databases">
        <authorList>
            <person name="Varghese N."/>
            <person name="Submissions S."/>
        </authorList>
    </citation>
    <scope>NUCLEOTIDE SEQUENCE</scope>
    <source>
        <strain evidence="1">DSM 18763</strain>
    </source>
</reference>
<dbReference type="EMBL" id="FXTX01000016">
    <property type="protein sequence ID" value="SMP17672.1"/>
    <property type="molecule type" value="Genomic_DNA"/>
</dbReference>
<dbReference type="InterPro" id="IPR038636">
    <property type="entry name" value="Wzi_sf"/>
</dbReference>
<evidence type="ECO:0000313" key="2">
    <source>
        <dbReference type="Proteomes" id="UP001157947"/>
    </source>
</evidence>
<gene>
    <name evidence="1" type="ORF">SAMN06264868_11629</name>
</gene>
<dbReference type="InterPro" id="IPR026950">
    <property type="entry name" value="Caps_assemb_Wzi"/>
</dbReference>